<gene>
    <name evidence="1" type="ORF">K4H94_09580</name>
</gene>
<dbReference type="KEGG" id="cchv:BTM20_06045"/>
<reference evidence="1 2" key="1">
    <citation type="submission" date="2021-08" db="EMBL/GenBank/DDBJ databases">
        <title>Genome sequence analysis of Clostridium chauvoei strains of European origin and evaluation of typing options for outbreak investigations.</title>
        <authorList>
            <person name="Abdel-Glil M."/>
            <person name="Thomas P."/>
            <person name="Seyboldt C."/>
        </authorList>
    </citation>
    <scope>NUCLEOTIDE SEQUENCE [LARGE SCALE GENOMIC DNA]</scope>
    <source>
        <strain evidence="1 2">S0260-09</strain>
    </source>
</reference>
<organism evidence="1 2">
    <name type="scientific">Clostridium chauvoei</name>
    <dbReference type="NCBI Taxonomy" id="46867"/>
    <lineage>
        <taxon>Bacteria</taxon>
        <taxon>Bacillati</taxon>
        <taxon>Bacillota</taxon>
        <taxon>Clostridia</taxon>
        <taxon>Eubacteriales</taxon>
        <taxon>Clostridiaceae</taxon>
        <taxon>Clostridium</taxon>
    </lineage>
</organism>
<accession>A0ABD4RJF4</accession>
<sequence length="65" mass="7684">MITKKQLKEDIITYDIITYTDENGEKVEYVEVTLVDRVIDVYMDIREVNIGLIANKIIEDNLYEE</sequence>
<proteinExistence type="predicted"/>
<evidence type="ECO:0000313" key="2">
    <source>
        <dbReference type="Proteomes" id="UP000775179"/>
    </source>
</evidence>
<evidence type="ECO:0000313" key="1">
    <source>
        <dbReference type="EMBL" id="MBX7291265.1"/>
    </source>
</evidence>
<dbReference type="AlphaFoldDB" id="A0ABD4RJF4"/>
<name>A0ABD4RJF4_9CLOT</name>
<dbReference type="GeneID" id="66301420"/>
<protein>
    <submittedName>
        <fullName evidence="1">Uncharacterized protein</fullName>
    </submittedName>
</protein>
<dbReference type="EMBL" id="JAIFTX010000020">
    <property type="protein sequence ID" value="MBX7291265.1"/>
    <property type="molecule type" value="Genomic_DNA"/>
</dbReference>
<comment type="caution">
    <text evidence="1">The sequence shown here is derived from an EMBL/GenBank/DDBJ whole genome shotgun (WGS) entry which is preliminary data.</text>
</comment>
<dbReference type="RefSeq" id="WP_021875412.1">
    <property type="nucleotide sequence ID" value="NZ_CP018624.1"/>
</dbReference>
<dbReference type="Proteomes" id="UP000775179">
    <property type="component" value="Unassembled WGS sequence"/>
</dbReference>